<dbReference type="Proteomes" id="UP000676386">
    <property type="component" value="Unassembled WGS sequence"/>
</dbReference>
<comment type="caution">
    <text evidence="3">The sequence shown here is derived from an EMBL/GenBank/DDBJ whole genome shotgun (WGS) entry which is preliminary data.</text>
</comment>
<keyword evidence="4" id="KW-1185">Reference proteome</keyword>
<evidence type="ECO:0000256" key="1">
    <source>
        <dbReference type="SAM" id="MobiDB-lite"/>
    </source>
</evidence>
<keyword evidence="2" id="KW-0472">Membrane</keyword>
<evidence type="ECO:0000313" key="4">
    <source>
        <dbReference type="Proteomes" id="UP000676386"/>
    </source>
</evidence>
<sequence length="196" mass="23556">MKKMTGIFWPFENYILSTSQQPTQMKTQFVKRSLWRYALLMILLLSGIASSAQQHARQSTKAPDWIAMMDDPNVNFFVIEKSFNDYWRGKELPVEEDEILDVKNNSERKRGFLGLFRRKESAERKETEKYAFAYKKYQWWRRQVLPYVQPDGTILSKDQQIRIWQQQKELKNNINAKQARDKKEKEKDTSNSQQRY</sequence>
<keyword evidence="2" id="KW-1133">Transmembrane helix</keyword>
<evidence type="ECO:0000256" key="2">
    <source>
        <dbReference type="SAM" id="Phobius"/>
    </source>
</evidence>
<feature type="region of interest" description="Disordered" evidence="1">
    <location>
        <begin position="172"/>
        <end position="196"/>
    </location>
</feature>
<keyword evidence="2" id="KW-0812">Transmembrane</keyword>
<feature type="transmembrane region" description="Helical" evidence="2">
    <location>
        <begin position="34"/>
        <end position="52"/>
    </location>
</feature>
<dbReference type="EMBL" id="JAGTXB010000004">
    <property type="protein sequence ID" value="MBS0027817.1"/>
    <property type="molecule type" value="Genomic_DNA"/>
</dbReference>
<feature type="compositionally biased region" description="Basic and acidic residues" evidence="1">
    <location>
        <begin position="178"/>
        <end position="189"/>
    </location>
</feature>
<organism evidence="3 4">
    <name type="scientific">Chitinophaga hostae</name>
    <dbReference type="NCBI Taxonomy" id="2831022"/>
    <lineage>
        <taxon>Bacteria</taxon>
        <taxon>Pseudomonadati</taxon>
        <taxon>Bacteroidota</taxon>
        <taxon>Chitinophagia</taxon>
        <taxon>Chitinophagales</taxon>
        <taxon>Chitinophagaceae</taxon>
        <taxon>Chitinophaga</taxon>
    </lineage>
</organism>
<dbReference type="RefSeq" id="WP_211972929.1">
    <property type="nucleotide sequence ID" value="NZ_CBFHAM010000019.1"/>
</dbReference>
<reference evidence="3 4" key="1">
    <citation type="submission" date="2021-04" db="EMBL/GenBank/DDBJ databases">
        <title>Chitinophaga sp. nov., isolated from the rhizosphere soil.</title>
        <authorList>
            <person name="He S."/>
        </authorList>
    </citation>
    <scope>NUCLEOTIDE SEQUENCE [LARGE SCALE GENOMIC DNA]</scope>
    <source>
        <strain evidence="3 4">2R12</strain>
    </source>
</reference>
<gene>
    <name evidence="3" type="ORF">KE626_10900</name>
</gene>
<evidence type="ECO:0000313" key="3">
    <source>
        <dbReference type="EMBL" id="MBS0027817.1"/>
    </source>
</evidence>
<proteinExistence type="predicted"/>
<protein>
    <recommendedName>
        <fullName evidence="5">GLPGLI family protein</fullName>
    </recommendedName>
</protein>
<name>A0ABS5IXW5_9BACT</name>
<accession>A0ABS5IXW5</accession>
<evidence type="ECO:0008006" key="5">
    <source>
        <dbReference type="Google" id="ProtNLM"/>
    </source>
</evidence>